<feature type="region of interest" description="Disordered" evidence="5">
    <location>
        <begin position="225"/>
        <end position="283"/>
    </location>
</feature>
<feature type="compositionally biased region" description="Polar residues" evidence="5">
    <location>
        <begin position="262"/>
        <end position="271"/>
    </location>
</feature>
<dbReference type="EMBL" id="OOIQ01000015">
    <property type="protein sequence ID" value="SPO47735.1"/>
    <property type="molecule type" value="Genomic_DNA"/>
</dbReference>
<organism evidence="8 9">
    <name type="scientific">Pseudozyma antarctica</name>
    <name type="common">Yeast</name>
    <name type="synonym">Candida antarctica</name>
    <dbReference type="NCBI Taxonomy" id="84753"/>
    <lineage>
        <taxon>Eukaryota</taxon>
        <taxon>Fungi</taxon>
        <taxon>Dikarya</taxon>
        <taxon>Basidiomycota</taxon>
        <taxon>Ustilaginomycotina</taxon>
        <taxon>Ustilaginomycetes</taxon>
        <taxon>Ustilaginales</taxon>
        <taxon>Ustilaginaceae</taxon>
        <taxon>Moesziomyces</taxon>
    </lineage>
</organism>
<feature type="transmembrane region" description="Helical" evidence="6">
    <location>
        <begin position="506"/>
        <end position="529"/>
    </location>
</feature>
<keyword evidence="3 6" id="KW-1133">Transmembrane helix</keyword>
<keyword evidence="9" id="KW-1185">Reference proteome</keyword>
<dbReference type="InterPro" id="IPR000626">
    <property type="entry name" value="Ubiquitin-like_dom"/>
</dbReference>
<evidence type="ECO:0000256" key="5">
    <source>
        <dbReference type="SAM" id="MobiDB-lite"/>
    </source>
</evidence>
<comment type="caution">
    <text evidence="8">The sequence shown here is derived from an EMBL/GenBank/DDBJ whole genome shotgun (WGS) entry which is preliminary data.</text>
</comment>
<feature type="compositionally biased region" description="Low complexity" evidence="5">
    <location>
        <begin position="599"/>
        <end position="608"/>
    </location>
</feature>
<feature type="compositionally biased region" description="Low complexity" evidence="5">
    <location>
        <begin position="34"/>
        <end position="50"/>
    </location>
</feature>
<dbReference type="SUPFAM" id="SSF54236">
    <property type="entry name" value="Ubiquitin-like"/>
    <property type="match status" value="1"/>
</dbReference>
<dbReference type="PANTHER" id="PTHR12943:SF27">
    <property type="entry name" value="HOMOCYSTEINE-INDUCED ENDOPLASMIC RETICULUM PROTEIN, ISOFORM A"/>
    <property type="match status" value="1"/>
</dbReference>
<dbReference type="GO" id="GO:0030968">
    <property type="term" value="P:endoplasmic reticulum unfolded protein response"/>
    <property type="evidence" value="ECO:0007669"/>
    <property type="project" value="TreeGrafter"/>
</dbReference>
<gene>
    <name evidence="8" type="ORF">PSANT_05423</name>
</gene>
<protein>
    <recommendedName>
        <fullName evidence="7">Ubiquitin-like domain-containing protein</fullName>
    </recommendedName>
</protein>
<feature type="domain" description="Ubiquitin-like" evidence="7">
    <location>
        <begin position="122"/>
        <end position="184"/>
    </location>
</feature>
<dbReference type="Proteomes" id="UP000325008">
    <property type="component" value="Unassembled WGS sequence"/>
</dbReference>
<evidence type="ECO:0000259" key="7">
    <source>
        <dbReference type="PROSITE" id="PS50053"/>
    </source>
</evidence>
<dbReference type="InterPro" id="IPR029071">
    <property type="entry name" value="Ubiquitin-like_domsf"/>
</dbReference>
<dbReference type="OrthoDB" id="21589at2759"/>
<keyword evidence="2 6" id="KW-0812">Transmembrane</keyword>
<sequence>MDHGTDPPLHLHQHRHGQRPQRLGTTHDAMSSPSGSLPQHASSPSSSTAASPPPSYFVRSHQAQDLQPNDAPVSSDPAFPRTPTTDAQDGQHEPKHQRDQGPVLSNHTRASSSTSIDGRNSIAVAIKCPSLDKDSAVVSASLTDTVLSLKRNIERTWPGAPRAEGMRCIRSGRILQDSELLAQLAQNQQQLLEQQLQNLPRSALANEVPLTHHADVNASSLHVAACTQSPSRPTPQFEPYFSDPRPLPSSSSAASPKGPCSLQTDGASPFTSRPAAMPATARASQASADAHAVLEQTLRVTAPQNWPLLVQVLESACDEYVLIYEAIYNQAVAAQKLASGRPDDSSAPELSPPSELLTDVEITLLGWDPVALPGSDCSAGSTSESQGEMQYLYQQVSHRGLPYLLRISSQPIDVERSEALNTLLERITVLRSMIDKIDNIIRLGSLFGTASSAPLIGRAGASSRAIDADAARVAAPQQRGRLAHATSAVRDWIVGLRTVTLADVTAVLVPMFFVGLKVGLLLSVMLPGADTVKRYFVIGMAAVYVVFESFRIVQRRERARQRMQPRPAPPRPPLADAGDAAPGNLNRAAGGENRGAGVGADVAAPAGDNVPSAPSHEEQVERQATEEPLRPLPPPQAPARFRSRSRFTYDWWIDHMAFIGLDSEDAELGLLPPPASTRGGAAGSSAQPGTPHADGWVTRMVSSSWVVPVVLFVVTMMPEVEQRRKRAIEERERVIRKWTRLEHERRQRAHEILAQQAETDKPPVLERVIGQDTLLQVKRTQYADRIARQRRTTEAVDVDPDDLDARAALAAAAEEDDDDFEDMNIF</sequence>
<evidence type="ECO:0000313" key="9">
    <source>
        <dbReference type="Proteomes" id="UP000325008"/>
    </source>
</evidence>
<dbReference type="Gene3D" id="3.10.20.90">
    <property type="entry name" value="Phosphatidylinositol 3-kinase Catalytic Subunit, Chain A, domain 1"/>
    <property type="match status" value="1"/>
</dbReference>
<accession>A0A5C3FVG2</accession>
<dbReference type="PANTHER" id="PTHR12943">
    <property type="entry name" value="HOMOCYSTEINE-RESPONSIVE ENDOPLASMIC RETICULUM-RESIDENT UNIQUITIN-LIKE DOMAIN HERPUD PROTEIN FAMILY MEMBER"/>
    <property type="match status" value="1"/>
</dbReference>
<proteinExistence type="predicted"/>
<feature type="compositionally biased region" description="Low complexity" evidence="5">
    <location>
        <begin position="676"/>
        <end position="686"/>
    </location>
</feature>
<feature type="region of interest" description="Disordered" evidence="5">
    <location>
        <begin position="1"/>
        <end position="116"/>
    </location>
</feature>
<dbReference type="GO" id="GO:0016020">
    <property type="term" value="C:membrane"/>
    <property type="evidence" value="ECO:0007669"/>
    <property type="project" value="UniProtKB-SubCell"/>
</dbReference>
<reference evidence="8" key="1">
    <citation type="submission" date="2018-03" db="EMBL/GenBank/DDBJ databases">
        <authorList>
            <person name="Guldener U."/>
        </authorList>
    </citation>
    <scope>NUCLEOTIDE SEQUENCE [LARGE SCALE GENOMIC DNA]</scope>
    <source>
        <strain evidence="8">ATCC34888</strain>
    </source>
</reference>
<dbReference type="InterPro" id="IPR039751">
    <property type="entry name" value="HERPUD1/2"/>
</dbReference>
<name>A0A5C3FVG2_PSEA2</name>
<evidence type="ECO:0000256" key="2">
    <source>
        <dbReference type="ARBA" id="ARBA00022692"/>
    </source>
</evidence>
<feature type="compositionally biased region" description="Polar residues" evidence="5">
    <location>
        <begin position="103"/>
        <end position="116"/>
    </location>
</feature>
<keyword evidence="4 6" id="KW-0472">Membrane</keyword>
<feature type="compositionally biased region" description="Basic and acidic residues" evidence="5">
    <location>
        <begin position="89"/>
        <end position="99"/>
    </location>
</feature>
<feature type="transmembrane region" description="Helical" evidence="6">
    <location>
        <begin position="535"/>
        <end position="553"/>
    </location>
</feature>
<evidence type="ECO:0000313" key="8">
    <source>
        <dbReference type="EMBL" id="SPO47735.1"/>
    </source>
</evidence>
<evidence type="ECO:0000256" key="6">
    <source>
        <dbReference type="SAM" id="Phobius"/>
    </source>
</evidence>
<feature type="compositionally biased region" description="Basic and acidic residues" evidence="5">
    <location>
        <begin position="615"/>
        <end position="629"/>
    </location>
</feature>
<evidence type="ECO:0000256" key="4">
    <source>
        <dbReference type="ARBA" id="ARBA00023136"/>
    </source>
</evidence>
<dbReference type="AlphaFoldDB" id="A0A5C3FVG2"/>
<comment type="subcellular location">
    <subcellularLocation>
        <location evidence="1">Membrane</location>
    </subcellularLocation>
</comment>
<feature type="compositionally biased region" description="Low complexity" evidence="5">
    <location>
        <begin position="242"/>
        <end position="261"/>
    </location>
</feature>
<evidence type="ECO:0000256" key="3">
    <source>
        <dbReference type="ARBA" id="ARBA00022989"/>
    </source>
</evidence>
<feature type="region of interest" description="Disordered" evidence="5">
    <location>
        <begin position="558"/>
        <end position="640"/>
    </location>
</feature>
<feature type="region of interest" description="Disordered" evidence="5">
    <location>
        <begin position="670"/>
        <end position="695"/>
    </location>
</feature>
<evidence type="ECO:0000256" key="1">
    <source>
        <dbReference type="ARBA" id="ARBA00004370"/>
    </source>
</evidence>
<feature type="compositionally biased region" description="Low complexity" evidence="5">
    <location>
        <begin position="574"/>
        <end position="591"/>
    </location>
</feature>
<dbReference type="PROSITE" id="PS50053">
    <property type="entry name" value="UBIQUITIN_2"/>
    <property type="match status" value="1"/>
</dbReference>